<dbReference type="InterPro" id="IPR001296">
    <property type="entry name" value="Glyco_trans_1"/>
</dbReference>
<dbReference type="Gene3D" id="3.40.50.2000">
    <property type="entry name" value="Glycogen Phosphorylase B"/>
    <property type="match status" value="1"/>
</dbReference>
<organism evidence="5 6">
    <name type="scientific">Massilia haematophila</name>
    <dbReference type="NCBI Taxonomy" id="457923"/>
    <lineage>
        <taxon>Bacteria</taxon>
        <taxon>Pseudomonadati</taxon>
        <taxon>Pseudomonadota</taxon>
        <taxon>Betaproteobacteria</taxon>
        <taxon>Burkholderiales</taxon>
        <taxon>Oxalobacteraceae</taxon>
        <taxon>Telluria group</taxon>
        <taxon>Massilia</taxon>
    </lineage>
</organism>
<keyword evidence="1 5" id="KW-0328">Glycosyltransferase</keyword>
<feature type="chain" id="PRO_5046437965" evidence="3">
    <location>
        <begin position="21"/>
        <end position="745"/>
    </location>
</feature>
<reference evidence="6" key="1">
    <citation type="journal article" date="2019" name="Int. J. Syst. Evol. Microbiol.">
        <title>The Global Catalogue of Microorganisms (GCM) 10K type strain sequencing project: providing services to taxonomists for standard genome sequencing and annotation.</title>
        <authorList>
            <consortium name="The Broad Institute Genomics Platform"/>
            <consortium name="The Broad Institute Genome Sequencing Center for Infectious Disease"/>
            <person name="Wu L."/>
            <person name="Ma J."/>
        </authorList>
    </citation>
    <scope>NUCLEOTIDE SEQUENCE [LARGE SCALE GENOMIC DNA]</scope>
    <source>
        <strain evidence="6">CCM 7480</strain>
    </source>
</reference>
<feature type="signal peptide" evidence="3">
    <location>
        <begin position="1"/>
        <end position="20"/>
    </location>
</feature>
<dbReference type="EC" id="2.4.-.-" evidence="5"/>
<evidence type="ECO:0000256" key="2">
    <source>
        <dbReference type="ARBA" id="ARBA00022679"/>
    </source>
</evidence>
<dbReference type="CDD" id="cd03801">
    <property type="entry name" value="GT4_PimA-like"/>
    <property type="match status" value="1"/>
</dbReference>
<sequence length="745" mass="78355">MNPAPTTLLDLLAAAPVAGAATAAAPALAVLPPAQPQVTQAAQAARPRRLGRLLAAPLLPAARLVLRHPRVRQLALRILKRSPALYARAYRMMMGAGGGGAAAPAQAGPDHVDALSPRANAVLRALRTLRDAPPAAVSAPAPARPRLAFVSPLPPERTGVATYATELLMELAAHFEIELVAAQPEVSLPPALAGLPLRTAAWFLEHGEGYDQVLYQFGNSPFHSHMVPLLARHPGVVVLHDFFLGGMLAHAQMSGAAPGAWQGALFHSHGYLAVRASESAAGRAQAHKAWPASLPVLEGATRVIVHSRHARRLAADWFGPAATGNIDVIPHPRTPPAAIDRASARAALGIAEDCFLVCSFGFVAPNKLTHELLRAWIGSALHGDRRCALVLAGANHDSPYGVEVEALIRAAGPNANIRIAGWLDDSAYRQYLQAADVGVQLRTNAHGESSGAVLDCMNYGLPTIVNANGSMAEFPDDAVWRLPDAFDIAELGGALEALRADPPRRRTLGTRAVALLDAHFRPAACARQYLATLAQARADTAARHAAWRSALEQAAPADEDELRRLAARLAEEGGATRRQLLVDVSGWARPGSTPDPLAAAQLEELLAQAGPDLRVEPVYLDTGTAPPCWRQARNATGRLLGLGWPEQAQPVVDVHPGDVFYAPDAAAPAVARALDAGLLAAWRARGVGVALLVRDPDDAASLRAAACADRLLCASEALAQQMRKRIASAATKAAPQAIRHGSDGL</sequence>
<comment type="caution">
    <text evidence="5">The sequence shown here is derived from an EMBL/GenBank/DDBJ whole genome shotgun (WGS) entry which is preliminary data.</text>
</comment>
<dbReference type="PANTHER" id="PTHR12526:SF510">
    <property type="entry name" value="D-INOSITOL 3-PHOSPHATE GLYCOSYLTRANSFERASE"/>
    <property type="match status" value="1"/>
</dbReference>
<dbReference type="SUPFAM" id="SSF53756">
    <property type="entry name" value="UDP-Glycosyltransferase/glycogen phosphorylase"/>
    <property type="match status" value="1"/>
</dbReference>
<gene>
    <name evidence="5" type="ORF">ACFOPH_14605</name>
</gene>
<dbReference type="Pfam" id="PF00534">
    <property type="entry name" value="Glycos_transf_1"/>
    <property type="match status" value="1"/>
</dbReference>
<dbReference type="RefSeq" id="WP_379736023.1">
    <property type="nucleotide sequence ID" value="NZ_JBHRVV010000001.1"/>
</dbReference>
<keyword evidence="2 5" id="KW-0808">Transferase</keyword>
<dbReference type="Proteomes" id="UP001595665">
    <property type="component" value="Unassembled WGS sequence"/>
</dbReference>
<evidence type="ECO:0000256" key="1">
    <source>
        <dbReference type="ARBA" id="ARBA00022676"/>
    </source>
</evidence>
<keyword evidence="6" id="KW-1185">Reference proteome</keyword>
<dbReference type="PANTHER" id="PTHR12526">
    <property type="entry name" value="GLYCOSYLTRANSFERASE"/>
    <property type="match status" value="1"/>
</dbReference>
<accession>A0ABV7PNC9</accession>
<name>A0ABV7PNC9_9BURK</name>
<proteinExistence type="predicted"/>
<evidence type="ECO:0000256" key="3">
    <source>
        <dbReference type="SAM" id="SignalP"/>
    </source>
</evidence>
<dbReference type="GO" id="GO:0016757">
    <property type="term" value="F:glycosyltransferase activity"/>
    <property type="evidence" value="ECO:0007669"/>
    <property type="project" value="UniProtKB-KW"/>
</dbReference>
<evidence type="ECO:0000313" key="6">
    <source>
        <dbReference type="Proteomes" id="UP001595665"/>
    </source>
</evidence>
<dbReference type="EMBL" id="JBHRVV010000001">
    <property type="protein sequence ID" value="MFC3459464.1"/>
    <property type="molecule type" value="Genomic_DNA"/>
</dbReference>
<evidence type="ECO:0000259" key="4">
    <source>
        <dbReference type="Pfam" id="PF00534"/>
    </source>
</evidence>
<evidence type="ECO:0000313" key="5">
    <source>
        <dbReference type="EMBL" id="MFC3459464.1"/>
    </source>
</evidence>
<protein>
    <submittedName>
        <fullName evidence="5">Glycosyltransferase family 4 protein</fullName>
        <ecNumber evidence="5">2.4.-.-</ecNumber>
    </submittedName>
</protein>
<keyword evidence="3" id="KW-0732">Signal</keyword>
<feature type="domain" description="Glycosyl transferase family 1" evidence="4">
    <location>
        <begin position="341"/>
        <end position="512"/>
    </location>
</feature>